<reference evidence="1 2" key="1">
    <citation type="submission" date="2018-12" db="EMBL/GenBank/DDBJ databases">
        <title>Characterization of a novel siphovirus infacting Bacillus anthracis.</title>
        <authorList>
            <person name="Hu X."/>
            <person name="Wan X."/>
            <person name="Geng P."/>
            <person name="Yuan Z."/>
        </authorList>
    </citation>
    <scope>NUCLEOTIDE SEQUENCE [LARGE SCALE GENOMIC DNA]</scope>
</reference>
<proteinExistence type="predicted"/>
<organism evidence="1 2">
    <name type="scientific">Bacillus phage pW2</name>
    <dbReference type="NCBI Taxonomy" id="2500559"/>
    <lineage>
        <taxon>Viruses</taxon>
        <taxon>Duplodnaviria</taxon>
        <taxon>Heunggongvirae</taxon>
        <taxon>Uroviricota</taxon>
        <taxon>Caudoviricetes</taxon>
        <taxon>Joanripponvirinae</taxon>
        <taxon>Sophritavirus</taxon>
        <taxon>Sophritavirus pW2</taxon>
    </lineage>
</organism>
<name>A0A3Q9R7J1_9CAUD</name>
<dbReference type="EMBL" id="MK288021">
    <property type="protein sequence ID" value="AZU99003.1"/>
    <property type="molecule type" value="Genomic_DNA"/>
</dbReference>
<evidence type="ECO:0000313" key="1">
    <source>
        <dbReference type="EMBL" id="AZU99003.1"/>
    </source>
</evidence>
<dbReference type="Proteomes" id="UP000287896">
    <property type="component" value="Segment"/>
</dbReference>
<protein>
    <submittedName>
        <fullName evidence="1">Uncharacterized protein</fullName>
    </submittedName>
</protein>
<keyword evidence="2" id="KW-1185">Reference proteome</keyword>
<evidence type="ECO:0000313" key="2">
    <source>
        <dbReference type="Proteomes" id="UP000287896"/>
    </source>
</evidence>
<sequence length="54" mass="6080">MRKFTVTYKEVVYKEVTVEANSPDDAEKMVEDGDFTGAYEIDSGEVSVTQVEEI</sequence>
<accession>A0A3Q9R7J1</accession>
<gene>
    <name evidence="1" type="ORF">pW2_221</name>
</gene>